<gene>
    <name evidence="2" type="ORF">GLX25_12230</name>
</gene>
<evidence type="ECO:0000259" key="1">
    <source>
        <dbReference type="Pfam" id="PF00557"/>
    </source>
</evidence>
<keyword evidence="3" id="KW-1185">Reference proteome</keyword>
<proteinExistence type="predicted"/>
<reference evidence="2 3" key="1">
    <citation type="submission" date="2019-11" db="EMBL/GenBank/DDBJ databases">
        <title>Agromyces kandeliae sp. nov., isolated from mangrove soil.</title>
        <authorList>
            <person name="Wang R."/>
        </authorList>
    </citation>
    <scope>NUCLEOTIDE SEQUENCE [LARGE SCALE GENOMIC DNA]</scope>
    <source>
        <strain evidence="2 3">JCM 11431</strain>
    </source>
</reference>
<organism evidence="2 3">
    <name type="scientific">Agromyces luteolus</name>
    <dbReference type="NCBI Taxonomy" id="88373"/>
    <lineage>
        <taxon>Bacteria</taxon>
        <taxon>Bacillati</taxon>
        <taxon>Actinomycetota</taxon>
        <taxon>Actinomycetes</taxon>
        <taxon>Micrococcales</taxon>
        <taxon>Microbacteriaceae</taxon>
        <taxon>Agromyces</taxon>
    </lineage>
</organism>
<protein>
    <submittedName>
        <fullName evidence="2">M24 family metallopeptidase</fullName>
    </submittedName>
</protein>
<dbReference type="EMBL" id="WODA01000023">
    <property type="protein sequence ID" value="MUN07879.1"/>
    <property type="molecule type" value="Genomic_DNA"/>
</dbReference>
<dbReference type="PANTHER" id="PTHR46112">
    <property type="entry name" value="AMINOPEPTIDASE"/>
    <property type="match status" value="1"/>
</dbReference>
<comment type="caution">
    <text evidence="2">The sequence shown here is derived from an EMBL/GenBank/DDBJ whole genome shotgun (WGS) entry which is preliminary data.</text>
</comment>
<evidence type="ECO:0000313" key="3">
    <source>
        <dbReference type="Proteomes" id="UP000480122"/>
    </source>
</evidence>
<dbReference type="SUPFAM" id="SSF55920">
    <property type="entry name" value="Creatinase/aminopeptidase"/>
    <property type="match status" value="1"/>
</dbReference>
<dbReference type="Gene3D" id="3.90.230.10">
    <property type="entry name" value="Creatinase/methionine aminopeptidase superfamily"/>
    <property type="match status" value="1"/>
</dbReference>
<dbReference type="PANTHER" id="PTHR46112:SF2">
    <property type="entry name" value="XAA-PRO AMINOPEPTIDASE P-RELATED"/>
    <property type="match status" value="1"/>
</dbReference>
<dbReference type="InterPro" id="IPR000994">
    <property type="entry name" value="Pept_M24"/>
</dbReference>
<dbReference type="InterPro" id="IPR036005">
    <property type="entry name" value="Creatinase/aminopeptidase-like"/>
</dbReference>
<dbReference type="CDD" id="cd01066">
    <property type="entry name" value="APP_MetAP"/>
    <property type="match status" value="1"/>
</dbReference>
<evidence type="ECO:0000313" key="2">
    <source>
        <dbReference type="EMBL" id="MUN07879.1"/>
    </source>
</evidence>
<accession>A0A7C9LX35</accession>
<name>A0A7C9LX35_9MICO</name>
<dbReference type="InterPro" id="IPR050659">
    <property type="entry name" value="Peptidase_M24B"/>
</dbReference>
<dbReference type="AlphaFoldDB" id="A0A7C9LX35"/>
<feature type="domain" description="Peptidase M24" evidence="1">
    <location>
        <begin position="106"/>
        <end position="296"/>
    </location>
</feature>
<sequence>MLRSHTAVAWYLDGARTHVSLAGDPVAAVVVRPSGESLFVFANEADRLLAEELGDASDLEVVRVPWHEPLVPAGLDALGALDETDAAADLRAARAALLPAELARYRALSREVAEAMTDAALAASPDDSERAVAARLSGDLAARGIDPLVTLVAGRSRLAHRHPLPTDAPLGDRAMLVVCGRRHGLIANATRWVRFGPADPAETDAERRILDVEAAFLDATVPGARLADVFATGTAAYASHGFDPHEWTRHHQGGAAGYAGRDPRAVPGLPDVVQLGQPFAWNPTAPGAKVEDTVLVGSDGIEVLTLDPRWPTVTVAGRARPRDLRRD</sequence>
<dbReference type="Pfam" id="PF00557">
    <property type="entry name" value="Peptidase_M24"/>
    <property type="match status" value="1"/>
</dbReference>
<dbReference type="Proteomes" id="UP000480122">
    <property type="component" value="Unassembled WGS sequence"/>
</dbReference>